<evidence type="ECO:0000313" key="2">
    <source>
        <dbReference type="EMBL" id="KAK8494090.1"/>
    </source>
</evidence>
<feature type="compositionally biased region" description="Acidic residues" evidence="1">
    <location>
        <begin position="77"/>
        <end position="99"/>
    </location>
</feature>
<reference evidence="2 3" key="1">
    <citation type="journal article" date="2024" name="G3 (Bethesda)">
        <title>Genome assembly of Hibiscus sabdariffa L. provides insights into metabolisms of medicinal natural products.</title>
        <authorList>
            <person name="Kim T."/>
        </authorList>
    </citation>
    <scope>NUCLEOTIDE SEQUENCE [LARGE SCALE GENOMIC DNA]</scope>
    <source>
        <strain evidence="2">TK-2024</strain>
        <tissue evidence="2">Old leaves</tissue>
    </source>
</reference>
<sequence>MLQTVEGCSGIGHCIGLCCWPTISIVVKFDSPPSLFSDRRENQGLIAQRNRKSSISSNVFPPLTRSDSVVERPLEYSSDEGYGDDDDNNDNDDDDDEDE</sequence>
<dbReference type="Proteomes" id="UP001472677">
    <property type="component" value="Unassembled WGS sequence"/>
</dbReference>
<feature type="region of interest" description="Disordered" evidence="1">
    <location>
        <begin position="47"/>
        <end position="99"/>
    </location>
</feature>
<evidence type="ECO:0000313" key="3">
    <source>
        <dbReference type="Proteomes" id="UP001472677"/>
    </source>
</evidence>
<comment type="caution">
    <text evidence="2">The sequence shown here is derived from an EMBL/GenBank/DDBJ whole genome shotgun (WGS) entry which is preliminary data.</text>
</comment>
<dbReference type="EMBL" id="JBBPBM010000568">
    <property type="protein sequence ID" value="KAK8494090.1"/>
    <property type="molecule type" value="Genomic_DNA"/>
</dbReference>
<organism evidence="2 3">
    <name type="scientific">Hibiscus sabdariffa</name>
    <name type="common">roselle</name>
    <dbReference type="NCBI Taxonomy" id="183260"/>
    <lineage>
        <taxon>Eukaryota</taxon>
        <taxon>Viridiplantae</taxon>
        <taxon>Streptophyta</taxon>
        <taxon>Embryophyta</taxon>
        <taxon>Tracheophyta</taxon>
        <taxon>Spermatophyta</taxon>
        <taxon>Magnoliopsida</taxon>
        <taxon>eudicotyledons</taxon>
        <taxon>Gunneridae</taxon>
        <taxon>Pentapetalae</taxon>
        <taxon>rosids</taxon>
        <taxon>malvids</taxon>
        <taxon>Malvales</taxon>
        <taxon>Malvaceae</taxon>
        <taxon>Malvoideae</taxon>
        <taxon>Hibiscus</taxon>
    </lineage>
</organism>
<proteinExistence type="predicted"/>
<protein>
    <submittedName>
        <fullName evidence="2">Uncharacterized protein</fullName>
    </submittedName>
</protein>
<gene>
    <name evidence="2" type="ORF">V6N12_046826</name>
</gene>
<keyword evidence="3" id="KW-1185">Reference proteome</keyword>
<accession>A0ABR2AKJ9</accession>
<evidence type="ECO:0000256" key="1">
    <source>
        <dbReference type="SAM" id="MobiDB-lite"/>
    </source>
</evidence>
<name>A0ABR2AKJ9_9ROSI</name>